<gene>
    <name evidence="1" type="ORF">U5T69_04365</name>
</gene>
<protein>
    <submittedName>
        <fullName evidence="1">Cysteine dioxygenase family protein</fullName>
    </submittedName>
</protein>
<dbReference type="CDD" id="cd10548">
    <property type="entry name" value="cupin_CDO"/>
    <property type="match status" value="1"/>
</dbReference>
<dbReference type="GeneID" id="93203917"/>
<name>A0ABU5X1S6_BORPP</name>
<organism evidence="1 2">
    <name type="scientific">Bordetella parapertussis</name>
    <dbReference type="NCBI Taxonomy" id="519"/>
    <lineage>
        <taxon>Bacteria</taxon>
        <taxon>Pseudomonadati</taxon>
        <taxon>Pseudomonadota</taxon>
        <taxon>Betaproteobacteria</taxon>
        <taxon>Burkholderiales</taxon>
        <taxon>Alcaligenaceae</taxon>
        <taxon>Bordetella</taxon>
    </lineage>
</organism>
<comment type="caution">
    <text evidence="1">The sequence shown here is derived from an EMBL/GenBank/DDBJ whole genome shotgun (WGS) entry which is preliminary data.</text>
</comment>
<dbReference type="Proteomes" id="UP001324595">
    <property type="component" value="Unassembled WGS sequence"/>
</dbReference>
<sequence length="196" mass="21668">MTAAAEREQVVQGAIQRIKRIAEAGEFDRAALDGILAELNQLAARASLWSEADFAAPQDGELQARYLISEDPDQSYALYLNVMRPGKRIVPHNHTTWACISAVDGVELNRVYERLDDGSVPGKAQLREIDQVTVEPGTGIALMPDDIHSVEILPGQVIRHLHLYGRALETLTARIGYDLEKGTCEIMSIGVQTRRH</sequence>
<evidence type="ECO:0000313" key="1">
    <source>
        <dbReference type="EMBL" id="MEB2662466.1"/>
    </source>
</evidence>
<proteinExistence type="predicted"/>
<dbReference type="RefSeq" id="WP_010928388.1">
    <property type="nucleotide sequence ID" value="NZ_AP019378.2"/>
</dbReference>
<dbReference type="Gene3D" id="2.60.120.10">
    <property type="entry name" value="Jelly Rolls"/>
    <property type="match status" value="1"/>
</dbReference>
<evidence type="ECO:0000313" key="2">
    <source>
        <dbReference type="Proteomes" id="UP001324595"/>
    </source>
</evidence>
<dbReference type="EMBL" id="JAXUBE010000007">
    <property type="protein sequence ID" value="MEB2662466.1"/>
    <property type="molecule type" value="Genomic_DNA"/>
</dbReference>
<reference evidence="1 2" key="1">
    <citation type="submission" date="2023-12" db="EMBL/GenBank/DDBJ databases">
        <title>Draft Genome Sequences of Bordetella parapertussis clinical Isolates from Colombia, 2023.</title>
        <authorList>
            <person name="Montilla E.A."/>
            <person name="Rojas F."/>
            <person name="Vargas M.N."/>
            <person name="Bonilla V."/>
            <person name="Duarte C."/>
        </authorList>
    </citation>
    <scope>NUCLEOTIDE SEQUENCE [LARGE SCALE GENOMIC DNA]</scope>
    <source>
        <strain evidence="1 2">320001806</strain>
    </source>
</reference>
<dbReference type="GO" id="GO:0051213">
    <property type="term" value="F:dioxygenase activity"/>
    <property type="evidence" value="ECO:0007669"/>
    <property type="project" value="UniProtKB-KW"/>
</dbReference>
<dbReference type="SUPFAM" id="SSF51182">
    <property type="entry name" value="RmlC-like cupins"/>
    <property type="match status" value="1"/>
</dbReference>
<keyword evidence="2" id="KW-1185">Reference proteome</keyword>
<keyword evidence="1" id="KW-0560">Oxidoreductase</keyword>
<dbReference type="InterPro" id="IPR014710">
    <property type="entry name" value="RmlC-like_jellyroll"/>
</dbReference>
<accession>A0ABU5X1S6</accession>
<dbReference type="InterPro" id="IPR011051">
    <property type="entry name" value="RmlC_Cupin_sf"/>
</dbReference>
<keyword evidence="1" id="KW-0223">Dioxygenase</keyword>